<feature type="domain" description="Aminoglycoside phosphotransferase" evidence="2">
    <location>
        <begin position="128"/>
        <end position="297"/>
    </location>
</feature>
<dbReference type="Pfam" id="PF01636">
    <property type="entry name" value="APH"/>
    <property type="match status" value="1"/>
</dbReference>
<evidence type="ECO:0000313" key="4">
    <source>
        <dbReference type="Proteomes" id="UP000655287"/>
    </source>
</evidence>
<dbReference type="AlphaFoldDB" id="A0A919UYM7"/>
<evidence type="ECO:0000256" key="1">
    <source>
        <dbReference type="SAM" id="MobiDB-lite"/>
    </source>
</evidence>
<reference evidence="3" key="1">
    <citation type="submission" date="2021-01" db="EMBL/GenBank/DDBJ databases">
        <title>Whole genome shotgun sequence of Sphaerisporangium rufum NBRC 109079.</title>
        <authorList>
            <person name="Komaki H."/>
            <person name="Tamura T."/>
        </authorList>
    </citation>
    <scope>NUCLEOTIDE SEQUENCE</scope>
    <source>
        <strain evidence="3">NBRC 109079</strain>
    </source>
</reference>
<proteinExistence type="predicted"/>
<keyword evidence="4" id="KW-1185">Reference proteome</keyword>
<feature type="region of interest" description="Disordered" evidence="1">
    <location>
        <begin position="1"/>
        <end position="23"/>
    </location>
</feature>
<dbReference type="Gene3D" id="1.20.58.840">
    <property type="match status" value="1"/>
</dbReference>
<protein>
    <recommendedName>
        <fullName evidence="2">Aminoglycoside phosphotransferase domain-containing protein</fullName>
    </recommendedName>
</protein>
<gene>
    <name evidence="3" type="ORF">Sru01_31880</name>
</gene>
<accession>A0A919UYM7</accession>
<dbReference type="InterPro" id="IPR002575">
    <property type="entry name" value="Aminoglycoside_PTrfase"/>
</dbReference>
<dbReference type="Proteomes" id="UP000655287">
    <property type="component" value="Unassembled WGS sequence"/>
</dbReference>
<evidence type="ECO:0000259" key="2">
    <source>
        <dbReference type="Pfam" id="PF01636"/>
    </source>
</evidence>
<comment type="caution">
    <text evidence="3">The sequence shown here is derived from an EMBL/GenBank/DDBJ whole genome shotgun (WGS) entry which is preliminary data.</text>
</comment>
<dbReference type="Gene3D" id="3.30.200.20">
    <property type="entry name" value="Phosphorylase Kinase, domain 1"/>
    <property type="match status" value="1"/>
</dbReference>
<organism evidence="3 4">
    <name type="scientific">Sphaerisporangium rufum</name>
    <dbReference type="NCBI Taxonomy" id="1381558"/>
    <lineage>
        <taxon>Bacteria</taxon>
        <taxon>Bacillati</taxon>
        <taxon>Actinomycetota</taxon>
        <taxon>Actinomycetes</taxon>
        <taxon>Streptosporangiales</taxon>
        <taxon>Streptosporangiaceae</taxon>
        <taxon>Sphaerisporangium</taxon>
    </lineage>
</organism>
<name>A0A919UYM7_9ACTN</name>
<dbReference type="SUPFAM" id="SSF56112">
    <property type="entry name" value="Protein kinase-like (PK-like)"/>
    <property type="match status" value="1"/>
</dbReference>
<dbReference type="Gene3D" id="1.10.510.10">
    <property type="entry name" value="Transferase(Phosphotransferase) domain 1"/>
    <property type="match status" value="1"/>
</dbReference>
<dbReference type="InterPro" id="IPR011009">
    <property type="entry name" value="Kinase-like_dom_sf"/>
</dbReference>
<dbReference type="EMBL" id="BOOU01000046">
    <property type="protein sequence ID" value="GII78206.1"/>
    <property type="molecule type" value="Genomic_DNA"/>
</dbReference>
<sequence length="351" mass="37564">MIAGMENRLPEQVTPRYRPGMRERPEDFDEAALPRVLAAEWGVAAVSVAHTPAGFGDHHWTAADEGGRRWFLTVADLPRKGYLGSGADAAYRGLTRAMDTAWSLANEAGLDFAVAPLRTGHGRTVHRLGDRYALSVFPFVDAPAGDFGETLSPADRGAVLDLLAALHRAAPPEGVPVAATVPASRAALAEAVRATGRPWQGGPFAEPARALLAEQWPALRGRLAEFDRRAGELAGAGPGPVVTHGEPHPGNVLRTGGRPLLIDWDTVGLAVPERDLWLVAETAEDLARYADAAGRVPDAGALEFYRLRWTLDDVAAFLADFRAPHARTRDTEFAWTCLTGTLASLTGIAIR</sequence>
<evidence type="ECO:0000313" key="3">
    <source>
        <dbReference type="EMBL" id="GII78206.1"/>
    </source>
</evidence>